<gene>
    <name evidence="2" type="ORF">C8034_v000454</name>
</gene>
<proteinExistence type="predicted"/>
<feature type="compositionally biased region" description="Polar residues" evidence="1">
    <location>
        <begin position="182"/>
        <end position="193"/>
    </location>
</feature>
<evidence type="ECO:0000256" key="1">
    <source>
        <dbReference type="SAM" id="MobiDB-lite"/>
    </source>
</evidence>
<feature type="compositionally biased region" description="Low complexity" evidence="1">
    <location>
        <begin position="137"/>
        <end position="148"/>
    </location>
</feature>
<dbReference type="AlphaFoldDB" id="A0A4R8TG87"/>
<protein>
    <submittedName>
        <fullName evidence="2">Uncharacterized protein</fullName>
    </submittedName>
</protein>
<keyword evidence="3" id="KW-1185">Reference proteome</keyword>
<sequence length="193" mass="19787">MAEHDAEATAVSRWRQVLLAGPHAWQQRHSGSHSRTAIGGKDSRDGFCPISSLGCPASLNDGAVQGGDDERLSAPSGTGAAKVLVGLVTGSRFTQQPSGSSIVSSLGVSDSVFGYSQEVKRFTPLLDTFASLVPPTRTGLTGSSMSTGGEERRQGFQPTVFPSSLAGRAKASARGSHASRFAGTTTSPPVAAA</sequence>
<reference evidence="2 3" key="1">
    <citation type="submission" date="2018-11" db="EMBL/GenBank/DDBJ databases">
        <title>Genome sequence and assembly of Colletotrichum sidae.</title>
        <authorList>
            <person name="Gan P."/>
            <person name="Shirasu K."/>
        </authorList>
    </citation>
    <scope>NUCLEOTIDE SEQUENCE [LARGE SCALE GENOMIC DNA]</scope>
    <source>
        <strain evidence="2 3">CBS 518.97</strain>
    </source>
</reference>
<organism evidence="2 3">
    <name type="scientific">Colletotrichum sidae</name>
    <dbReference type="NCBI Taxonomy" id="1347389"/>
    <lineage>
        <taxon>Eukaryota</taxon>
        <taxon>Fungi</taxon>
        <taxon>Dikarya</taxon>
        <taxon>Ascomycota</taxon>
        <taxon>Pezizomycotina</taxon>
        <taxon>Sordariomycetes</taxon>
        <taxon>Hypocreomycetidae</taxon>
        <taxon>Glomerellales</taxon>
        <taxon>Glomerellaceae</taxon>
        <taxon>Colletotrichum</taxon>
        <taxon>Colletotrichum orbiculare species complex</taxon>
    </lineage>
</organism>
<dbReference type="Proteomes" id="UP000295604">
    <property type="component" value="Unassembled WGS sequence"/>
</dbReference>
<evidence type="ECO:0000313" key="3">
    <source>
        <dbReference type="Proteomes" id="UP000295604"/>
    </source>
</evidence>
<dbReference type="EMBL" id="QAPF01000088">
    <property type="protein sequence ID" value="TEA17330.1"/>
    <property type="molecule type" value="Genomic_DNA"/>
</dbReference>
<feature type="region of interest" description="Disordered" evidence="1">
    <location>
        <begin position="137"/>
        <end position="193"/>
    </location>
</feature>
<name>A0A4R8TG87_9PEZI</name>
<comment type="caution">
    <text evidence="2">The sequence shown here is derived from an EMBL/GenBank/DDBJ whole genome shotgun (WGS) entry which is preliminary data.</text>
</comment>
<accession>A0A4R8TG87</accession>
<evidence type="ECO:0000313" key="2">
    <source>
        <dbReference type="EMBL" id="TEA17330.1"/>
    </source>
</evidence>